<evidence type="ECO:0000256" key="6">
    <source>
        <dbReference type="ARBA" id="ARBA00022729"/>
    </source>
</evidence>
<evidence type="ECO:0000256" key="2">
    <source>
        <dbReference type="ARBA" id="ARBA00008143"/>
    </source>
</evidence>
<feature type="domain" description="TonB-dependent receptor-like beta-barrel" evidence="14">
    <location>
        <begin position="271"/>
        <end position="679"/>
    </location>
</feature>
<comment type="caution">
    <text evidence="16">The sequence shown here is derived from an EMBL/GenBank/DDBJ whole genome shotgun (WGS) entry which is preliminary data.</text>
</comment>
<keyword evidence="7 12" id="KW-0798">TonB box</keyword>
<gene>
    <name evidence="16" type="ORF">NM06_08510</name>
</gene>
<dbReference type="InterPro" id="IPR039426">
    <property type="entry name" value="TonB-dep_rcpt-like"/>
</dbReference>
<proteinExistence type="inferred from homology"/>
<feature type="domain" description="TonB-dependent receptor plug" evidence="15">
    <location>
        <begin position="51"/>
        <end position="160"/>
    </location>
</feature>
<dbReference type="GO" id="GO:0009279">
    <property type="term" value="C:cell outer membrane"/>
    <property type="evidence" value="ECO:0007669"/>
    <property type="project" value="UniProtKB-SubCell"/>
</dbReference>
<evidence type="ECO:0000256" key="5">
    <source>
        <dbReference type="ARBA" id="ARBA00022692"/>
    </source>
</evidence>
<keyword evidence="6 13" id="KW-0732">Signal</keyword>
<keyword evidence="4 11" id="KW-1134">Transmembrane beta strand</keyword>
<dbReference type="PANTHER" id="PTHR30069">
    <property type="entry name" value="TONB-DEPENDENT OUTER MEMBRANE RECEPTOR"/>
    <property type="match status" value="1"/>
</dbReference>
<evidence type="ECO:0000256" key="1">
    <source>
        <dbReference type="ARBA" id="ARBA00004571"/>
    </source>
</evidence>
<evidence type="ECO:0000256" key="11">
    <source>
        <dbReference type="PROSITE-ProRule" id="PRU01360"/>
    </source>
</evidence>
<evidence type="ECO:0000256" key="13">
    <source>
        <dbReference type="SAM" id="SignalP"/>
    </source>
</evidence>
<feature type="signal peptide" evidence="13">
    <location>
        <begin position="1"/>
        <end position="21"/>
    </location>
</feature>
<keyword evidence="9 16" id="KW-0675">Receptor</keyword>
<evidence type="ECO:0000256" key="7">
    <source>
        <dbReference type="ARBA" id="ARBA00023077"/>
    </source>
</evidence>
<dbReference type="AlphaFoldDB" id="A0A0A5HUP9"/>
<dbReference type="Gene3D" id="2.40.170.20">
    <property type="entry name" value="TonB-dependent receptor, beta-barrel domain"/>
    <property type="match status" value="1"/>
</dbReference>
<dbReference type="Pfam" id="PF00593">
    <property type="entry name" value="TonB_dep_Rec_b-barrel"/>
    <property type="match status" value="1"/>
</dbReference>
<evidence type="ECO:0000256" key="4">
    <source>
        <dbReference type="ARBA" id="ARBA00022452"/>
    </source>
</evidence>
<dbReference type="InterPro" id="IPR000531">
    <property type="entry name" value="Beta-barrel_TonB"/>
</dbReference>
<evidence type="ECO:0000256" key="3">
    <source>
        <dbReference type="ARBA" id="ARBA00022448"/>
    </source>
</evidence>
<keyword evidence="5 11" id="KW-0812">Transmembrane</keyword>
<evidence type="ECO:0000256" key="8">
    <source>
        <dbReference type="ARBA" id="ARBA00023136"/>
    </source>
</evidence>
<dbReference type="PANTHER" id="PTHR30069:SF29">
    <property type="entry name" value="HEMOGLOBIN AND HEMOGLOBIN-HAPTOGLOBIN-BINDING PROTEIN 1-RELATED"/>
    <property type="match status" value="1"/>
</dbReference>
<dbReference type="InterPro" id="IPR036942">
    <property type="entry name" value="Beta-barrel_TonB_sf"/>
</dbReference>
<evidence type="ECO:0000313" key="17">
    <source>
        <dbReference type="Proteomes" id="UP000030451"/>
    </source>
</evidence>
<dbReference type="PROSITE" id="PS52016">
    <property type="entry name" value="TONB_DEPENDENT_REC_3"/>
    <property type="match status" value="1"/>
</dbReference>
<dbReference type="GO" id="GO:0044718">
    <property type="term" value="P:siderophore transmembrane transport"/>
    <property type="evidence" value="ECO:0007669"/>
    <property type="project" value="TreeGrafter"/>
</dbReference>
<dbReference type="Gene3D" id="2.170.130.10">
    <property type="entry name" value="TonB-dependent receptor, plug domain"/>
    <property type="match status" value="1"/>
</dbReference>
<dbReference type="GO" id="GO:0015344">
    <property type="term" value="F:siderophore uptake transmembrane transporter activity"/>
    <property type="evidence" value="ECO:0007669"/>
    <property type="project" value="TreeGrafter"/>
</dbReference>
<dbReference type="InterPro" id="IPR037066">
    <property type="entry name" value="Plug_dom_sf"/>
</dbReference>
<dbReference type="EMBL" id="JRWP01000008">
    <property type="protein sequence ID" value="KGY09292.1"/>
    <property type="molecule type" value="Genomic_DNA"/>
</dbReference>
<name>A0A0A5HUP9_PHOS4</name>
<dbReference type="OrthoDB" id="9758929at2"/>
<dbReference type="SUPFAM" id="SSF56935">
    <property type="entry name" value="Porins"/>
    <property type="match status" value="1"/>
</dbReference>
<dbReference type="RefSeq" id="WP_038190055.1">
    <property type="nucleotide sequence ID" value="NZ_JRWP01000008.1"/>
</dbReference>
<dbReference type="STRING" id="379097.SE23_02560"/>
<feature type="chain" id="PRO_5002023327" evidence="13">
    <location>
        <begin position="22"/>
        <end position="715"/>
    </location>
</feature>
<keyword evidence="3 11" id="KW-0813">Transport</keyword>
<keyword evidence="8 11" id="KW-0472">Membrane</keyword>
<reference evidence="16 17" key="1">
    <citation type="submission" date="2014-10" db="EMBL/GenBank/DDBJ databases">
        <title>Genome sequencing of Vibrio sinaloensis T08.</title>
        <authorList>
            <person name="Chan K.-G."/>
            <person name="Mohamad N.I."/>
        </authorList>
    </citation>
    <scope>NUCLEOTIDE SEQUENCE [LARGE SCALE GENOMIC DNA]</scope>
    <source>
        <strain evidence="16 17">T08</strain>
    </source>
</reference>
<evidence type="ECO:0000259" key="15">
    <source>
        <dbReference type="Pfam" id="PF07715"/>
    </source>
</evidence>
<dbReference type="Proteomes" id="UP000030451">
    <property type="component" value="Unassembled WGS sequence"/>
</dbReference>
<evidence type="ECO:0000256" key="12">
    <source>
        <dbReference type="RuleBase" id="RU003357"/>
    </source>
</evidence>
<evidence type="ECO:0000313" key="16">
    <source>
        <dbReference type="EMBL" id="KGY09292.1"/>
    </source>
</evidence>
<sequence>MRFTFPIAIASSLLTAPLAAADFDLDSLLEMPLCSLADTKVVSATRTAQSLSDTAASVYVITAKEINRSGARSVADALALAPGLHVAKYSNYDWGITARGQNQALSNTLLVMVDGRSVFNPMFSGVDWDLIPVSMDNIAQIEVVLGPVGTIWGGNAVNGVINIITSEAESAPDGKIAIKEGNYGYSEYQLHESTQIGEYGYLSGYFEFVDHMPWTSDEERVQPVQDYNVYTERFGMRFDYQKFAHTVSVQAGGIRSREDYQWMKHHPHFLNPGQPSASVYDTEMTMQEYFSGLQHIYDVENGDSWENKLWLTYSSNDSTARDAQFWRVDLDSHYTIKDWWGTQLSLGGNVRIIDEQLGQYSDSERYSVPYIRVTDNADFLNQSYGLYANWNIDISDKSTLTLGNRWQYNNLTHSVDAQPQIRLSYQLSDNQRLWAGWGRAVVTPSRLELETTFQENYYVESGAHDGAGNKYDYIATYLYRGGDDLSIESVETYELGYRFWDTNKVQLNMSGFYSVHENIRALKGVSAQGWVIAGDSSPGTVGTYIEQYVSEYVDPLWSETMGGEIALKWQPIEPLQINTNYSYKRIVGHCEGAICGSNDAVKRQLENQPNHYVNAQVMWDITPQWWASVSMQYVSESKLHRDFVDDPSYIWPKVLSFDASVSWQYTDCTPRITGSVENLGADQSTEFPDSQQPFQNGTQYWLTLDWNYGAVDWTR</sequence>
<protein>
    <submittedName>
        <fullName evidence="16">TonB-dependent receptor</fullName>
    </submittedName>
</protein>
<dbReference type="InterPro" id="IPR012910">
    <property type="entry name" value="Plug_dom"/>
</dbReference>
<evidence type="ECO:0000256" key="10">
    <source>
        <dbReference type="ARBA" id="ARBA00023237"/>
    </source>
</evidence>
<comment type="similarity">
    <text evidence="2">Belongs to the TonB-dependent receptor family. Hemoglobin/haptoglobin binding protein subfamily.</text>
</comment>
<keyword evidence="10 11" id="KW-0998">Cell outer membrane</keyword>
<organism evidence="16 17">
    <name type="scientific">Photobacterium sp. (strain ATCC 43367)</name>
    <dbReference type="NCBI Taxonomy" id="379097"/>
    <lineage>
        <taxon>Bacteria</taxon>
        <taxon>Pseudomonadati</taxon>
        <taxon>Pseudomonadota</taxon>
        <taxon>Gammaproteobacteria</taxon>
        <taxon>Vibrionales</taxon>
        <taxon>Vibrionaceae</taxon>
        <taxon>Vibrio</taxon>
        <taxon>Vibrio oreintalis group</taxon>
    </lineage>
</organism>
<evidence type="ECO:0000256" key="9">
    <source>
        <dbReference type="ARBA" id="ARBA00023170"/>
    </source>
</evidence>
<accession>A0A0A5HUP9</accession>
<comment type="subcellular location">
    <subcellularLocation>
        <location evidence="1 11">Cell outer membrane</location>
        <topology evidence="1 11">Multi-pass membrane protein</topology>
    </subcellularLocation>
</comment>
<evidence type="ECO:0000259" key="14">
    <source>
        <dbReference type="Pfam" id="PF00593"/>
    </source>
</evidence>
<dbReference type="Pfam" id="PF07715">
    <property type="entry name" value="Plug"/>
    <property type="match status" value="1"/>
</dbReference>